<accession>A0A5R9F1Z8</accession>
<feature type="domain" description="Peptidoglycan binding-like" evidence="4">
    <location>
        <begin position="116"/>
        <end position="169"/>
    </location>
</feature>
<evidence type="ECO:0000259" key="4">
    <source>
        <dbReference type="Pfam" id="PF01471"/>
    </source>
</evidence>
<dbReference type="AlphaFoldDB" id="A0A5R9F1Z8"/>
<dbReference type="GO" id="GO:0004553">
    <property type="term" value="F:hydrolase activity, hydrolyzing O-glycosyl compounds"/>
    <property type="evidence" value="ECO:0007669"/>
    <property type="project" value="InterPro"/>
</dbReference>
<evidence type="ECO:0008006" key="8">
    <source>
        <dbReference type="Google" id="ProtNLM"/>
    </source>
</evidence>
<dbReference type="CDD" id="cd22786">
    <property type="entry name" value="DPBB_YuiC-like"/>
    <property type="match status" value="1"/>
</dbReference>
<gene>
    <name evidence="6" type="ORF">FCL54_23240</name>
</gene>
<dbReference type="InterPro" id="IPR036365">
    <property type="entry name" value="PGBD-like_sf"/>
</dbReference>
<dbReference type="GO" id="GO:0019867">
    <property type="term" value="C:outer membrane"/>
    <property type="evidence" value="ECO:0007669"/>
    <property type="project" value="InterPro"/>
</dbReference>
<feature type="compositionally biased region" description="Polar residues" evidence="2">
    <location>
        <begin position="198"/>
        <end position="208"/>
    </location>
</feature>
<evidence type="ECO:0000256" key="2">
    <source>
        <dbReference type="SAM" id="MobiDB-lite"/>
    </source>
</evidence>
<dbReference type="EMBL" id="SWLG01000036">
    <property type="protein sequence ID" value="TLS34933.1"/>
    <property type="molecule type" value="Genomic_DNA"/>
</dbReference>
<protein>
    <recommendedName>
        <fullName evidence="8">Peptidoglycan-binding protein</fullName>
    </recommendedName>
</protein>
<dbReference type="PANTHER" id="PTHR39160:SF4">
    <property type="entry name" value="RESUSCITATION-PROMOTING FACTOR RPFB"/>
    <property type="match status" value="1"/>
</dbReference>
<evidence type="ECO:0000256" key="3">
    <source>
        <dbReference type="SAM" id="SignalP"/>
    </source>
</evidence>
<dbReference type="Pfam" id="PF06725">
    <property type="entry name" value="3D"/>
    <property type="match status" value="1"/>
</dbReference>
<dbReference type="InterPro" id="IPR051933">
    <property type="entry name" value="Resuscitation_pf_RpfB"/>
</dbReference>
<dbReference type="GO" id="GO:0009254">
    <property type="term" value="P:peptidoglycan turnover"/>
    <property type="evidence" value="ECO:0007669"/>
    <property type="project" value="InterPro"/>
</dbReference>
<feature type="signal peptide" evidence="3">
    <location>
        <begin position="1"/>
        <end position="29"/>
    </location>
</feature>
<dbReference type="RefSeq" id="WP_138129676.1">
    <property type="nucleotide sequence ID" value="NZ_SWLG01000036.1"/>
</dbReference>
<evidence type="ECO:0000256" key="1">
    <source>
        <dbReference type="ARBA" id="ARBA00022729"/>
    </source>
</evidence>
<dbReference type="OrthoDB" id="9798935at2"/>
<comment type="caution">
    <text evidence="6">The sequence shown here is derived from an EMBL/GenBank/DDBJ whole genome shotgun (WGS) entry which is preliminary data.</text>
</comment>
<organism evidence="6 7">
    <name type="scientific">Exobacillus caeni</name>
    <dbReference type="NCBI Taxonomy" id="2574798"/>
    <lineage>
        <taxon>Bacteria</taxon>
        <taxon>Bacillati</taxon>
        <taxon>Bacillota</taxon>
        <taxon>Bacilli</taxon>
        <taxon>Bacillales</taxon>
        <taxon>Guptibacillaceae</taxon>
        <taxon>Exobacillus</taxon>
    </lineage>
</organism>
<evidence type="ECO:0000313" key="7">
    <source>
        <dbReference type="Proteomes" id="UP000308230"/>
    </source>
</evidence>
<keyword evidence="7" id="KW-1185">Reference proteome</keyword>
<feature type="domain" description="Peptidoglycan binding-like" evidence="4">
    <location>
        <begin position="42"/>
        <end position="98"/>
    </location>
</feature>
<dbReference type="InterPro" id="IPR036366">
    <property type="entry name" value="PGBDSf"/>
</dbReference>
<feature type="chain" id="PRO_5038377707" description="Peptidoglycan-binding protein" evidence="3">
    <location>
        <begin position="30"/>
        <end position="305"/>
    </location>
</feature>
<dbReference type="PANTHER" id="PTHR39160">
    <property type="entry name" value="CELL WALL-BINDING PROTEIN YOCH"/>
    <property type="match status" value="1"/>
</dbReference>
<dbReference type="Proteomes" id="UP000308230">
    <property type="component" value="Unassembled WGS sequence"/>
</dbReference>
<dbReference type="InterPro" id="IPR036908">
    <property type="entry name" value="RlpA-like_sf"/>
</dbReference>
<dbReference type="SUPFAM" id="SSF50685">
    <property type="entry name" value="Barwin-like endoglucanases"/>
    <property type="match status" value="1"/>
</dbReference>
<dbReference type="InterPro" id="IPR010611">
    <property type="entry name" value="3D_dom"/>
</dbReference>
<evidence type="ECO:0000259" key="5">
    <source>
        <dbReference type="Pfam" id="PF06725"/>
    </source>
</evidence>
<dbReference type="InterPro" id="IPR002477">
    <property type="entry name" value="Peptidoglycan-bd-like"/>
</dbReference>
<keyword evidence="1 3" id="KW-0732">Signal</keyword>
<sequence length="305" mass="32331">MLTRKNFVRNLVTTTAVAGMMFASPVVSNAMGDENLSNGSKSADVVELQDVLTAKGYFDYHKSTGYFGSITTEAVKSFQKDHGLRVDGIVGPNTFDALEDVNNGQALQTMVEGDRGHQVVTLQEKLGNYYNFTVDGIFGPITAQAVKAFQQDNGLSVDGIAGQNTWAALNGKETKNVTVSAEPKAKTVSTTTNSTSTEKQTVSRSSAESGKEFNVEATAYTANCTGCSGITATGINLKSNPDAKVIAVDPDVIPLGSKVYVEGYGYAIAGDTGGAINGNRIDIFIPNKQDALDFGRRTVKVKVLN</sequence>
<proteinExistence type="predicted"/>
<name>A0A5R9F1Z8_9BACL</name>
<feature type="region of interest" description="Disordered" evidence="2">
    <location>
        <begin position="178"/>
        <end position="208"/>
    </location>
</feature>
<feature type="compositionally biased region" description="Low complexity" evidence="2">
    <location>
        <begin position="187"/>
        <end position="197"/>
    </location>
</feature>
<reference evidence="6 7" key="1">
    <citation type="submission" date="2019-04" db="EMBL/GenBank/DDBJ databases">
        <title>Bacillus caeni sp. nov., a bacterium isolated from mangrove sediment.</title>
        <authorList>
            <person name="Huang H."/>
            <person name="Mo K."/>
            <person name="Hu Y."/>
        </authorList>
    </citation>
    <scope>NUCLEOTIDE SEQUENCE [LARGE SCALE GENOMIC DNA]</scope>
    <source>
        <strain evidence="6 7">HB172195</strain>
    </source>
</reference>
<dbReference type="Pfam" id="PF01471">
    <property type="entry name" value="PG_binding_1"/>
    <property type="match status" value="2"/>
</dbReference>
<feature type="domain" description="3D" evidence="5">
    <location>
        <begin position="244"/>
        <end position="305"/>
    </location>
</feature>
<evidence type="ECO:0000313" key="6">
    <source>
        <dbReference type="EMBL" id="TLS34933.1"/>
    </source>
</evidence>
<dbReference type="Gene3D" id="1.10.101.10">
    <property type="entry name" value="PGBD-like superfamily/PGBD"/>
    <property type="match status" value="2"/>
</dbReference>
<dbReference type="SUPFAM" id="SSF47090">
    <property type="entry name" value="PGBD-like"/>
    <property type="match status" value="2"/>
</dbReference>